<organism evidence="1 2">
    <name type="scientific">Aristaeella hokkaidonensis</name>
    <dbReference type="NCBI Taxonomy" id="3046382"/>
    <lineage>
        <taxon>Bacteria</taxon>
        <taxon>Bacillati</taxon>
        <taxon>Bacillota</taxon>
        <taxon>Clostridia</taxon>
        <taxon>Eubacteriales</taxon>
        <taxon>Aristaeellaceae</taxon>
        <taxon>Aristaeella</taxon>
    </lineage>
</organism>
<sequence length="263" mass="29517">MQITDIHAHVFPDPIAGKASGSIGAFYQMPVRLEGTVGQLLEKEQEAGIGHACIHSVALAPHYVDSINRFIADTVKQHPDRLTGFGAIHPDCEDIPGLIREIKGMGLKGLKIHPDMQRFALDSPAAMEMFAAIEGELPIIIHTGDPRFEYSNPRRMKKVLDAFPKLVCVCAHLGGWSEWDDASKMLTGYENVYVDTSSSLYALNPEEARRLIRCHSRERVLFGADYPMWVPSEELERFYRLELTEGEEEQILCLNAKNLLNEN</sequence>
<name>A0AC61MXZ1_9FIRM</name>
<dbReference type="EMBL" id="CP068393">
    <property type="protein sequence ID" value="QUC67772.1"/>
    <property type="molecule type" value="Genomic_DNA"/>
</dbReference>
<accession>A0AC61MXZ1</accession>
<reference evidence="1" key="1">
    <citation type="submission" date="2021-01" db="EMBL/GenBank/DDBJ databases">
        <title>Complete genome sequence of Clostridiales bacterium R-7.</title>
        <authorList>
            <person name="Mahoney-Kurpe S.C."/>
            <person name="Palevich N."/>
            <person name="Koike S."/>
            <person name="Moon C.D."/>
            <person name="Attwood G.T."/>
        </authorList>
    </citation>
    <scope>NUCLEOTIDE SEQUENCE</scope>
    <source>
        <strain evidence="1">R-7</strain>
    </source>
</reference>
<evidence type="ECO:0000313" key="2">
    <source>
        <dbReference type="Proteomes" id="UP000682782"/>
    </source>
</evidence>
<evidence type="ECO:0000313" key="1">
    <source>
        <dbReference type="EMBL" id="QUC67772.1"/>
    </source>
</evidence>
<gene>
    <name evidence="1" type="ORF">JYE49_03435</name>
</gene>
<dbReference type="Proteomes" id="UP000682782">
    <property type="component" value="Chromosome"/>
</dbReference>
<keyword evidence="2" id="KW-1185">Reference proteome</keyword>
<proteinExistence type="predicted"/>
<protein>
    <submittedName>
        <fullName evidence="1">Amidohydrolase family protein</fullName>
    </submittedName>
</protein>